<keyword evidence="3" id="KW-1003">Cell membrane</keyword>
<dbReference type="PRINTS" id="PR01609">
    <property type="entry name" value="CD36FAMILY"/>
</dbReference>
<sequence length="579" mass="66314">MQIIDDQESHEILGNDETVKEHLTNCNNSQTRSLSRKSSLNVSRNSSKENVVQKQHLVTTVFELTGIQEKEGSKEFGTLILLGVMLLLFIISITGFFIMWFTEYYNDTMLSQIILKNDSESTKNWMNPNPKYDTLLKVHIFNYTNIDKYFAGIDDKIKVEDIGPLTYKEHTTKVNVSFNNNYTVTFRDHRTYQFLPEKSNCEEREIFVLPNVPLISASTKIEKINIFKKIMAIKIINAYDEGAFKTLTAHEFLWGYRDRIVSLDIGTGSSHFGLLMNRNGTSVDSLQINTGEDDIRKFSIITQFNGQPLLDFWADQKCNRVDGSDASMFPPHILNTREDLQVFLQVLCRKIPLSFEKEVTILNNIDAFRYRTPLNVFSSPENNPENECYCHNTQVCLPSGVINATKCYNGAPIFPSFPHFFSGDPKIYKDFDGIMPSRELHQTYADIHPRFAFPISGASRIQINIAVHKGSILKNKLDRIKEGTILPLIWIEITSGDFTDEIIENLYISTFGLNAIQYALKYGTLFACIISFALIVGGFYNLTQKRRQHALSKTYLRLAIPNGLNRCKKSRNQTNHFQL</sequence>
<protein>
    <submittedName>
        <fullName evidence="10">Lysosome membrane protein 2</fullName>
    </submittedName>
</protein>
<dbReference type="OrthoDB" id="18585at2759"/>
<evidence type="ECO:0000256" key="1">
    <source>
        <dbReference type="ARBA" id="ARBA00004236"/>
    </source>
</evidence>
<gene>
    <name evidence="10" type="primary">SCARB2_0</name>
    <name evidence="10" type="ORF">c0_g2_i3</name>
</gene>
<dbReference type="InterPro" id="IPR002159">
    <property type="entry name" value="CD36_fam"/>
</dbReference>
<evidence type="ECO:0000256" key="9">
    <source>
        <dbReference type="SAM" id="Phobius"/>
    </source>
</evidence>
<evidence type="ECO:0000256" key="4">
    <source>
        <dbReference type="ARBA" id="ARBA00022692"/>
    </source>
</evidence>
<dbReference type="GO" id="GO:0005737">
    <property type="term" value="C:cytoplasm"/>
    <property type="evidence" value="ECO:0007669"/>
    <property type="project" value="TreeGrafter"/>
</dbReference>
<dbReference type="Pfam" id="PF01130">
    <property type="entry name" value="CD36"/>
    <property type="match status" value="1"/>
</dbReference>
<dbReference type="GO" id="GO:0005044">
    <property type="term" value="F:scavenger receptor activity"/>
    <property type="evidence" value="ECO:0007669"/>
    <property type="project" value="TreeGrafter"/>
</dbReference>
<keyword evidence="7" id="KW-0325">Glycoprotein</keyword>
<proteinExistence type="inferred from homology"/>
<feature type="transmembrane region" description="Helical" evidence="9">
    <location>
        <begin position="522"/>
        <end position="543"/>
    </location>
</feature>
<evidence type="ECO:0000256" key="2">
    <source>
        <dbReference type="ARBA" id="ARBA00010532"/>
    </source>
</evidence>
<comment type="subcellular location">
    <subcellularLocation>
        <location evidence="1">Cell membrane</location>
    </subcellularLocation>
</comment>
<keyword evidence="4 9" id="KW-0812">Transmembrane</keyword>
<organism evidence="10">
    <name type="scientific">Bactrocera latifrons</name>
    <name type="common">Malaysian fruit fly</name>
    <name type="synonym">Chaetodacus latifrons</name>
    <dbReference type="NCBI Taxonomy" id="174628"/>
    <lineage>
        <taxon>Eukaryota</taxon>
        <taxon>Metazoa</taxon>
        <taxon>Ecdysozoa</taxon>
        <taxon>Arthropoda</taxon>
        <taxon>Hexapoda</taxon>
        <taxon>Insecta</taxon>
        <taxon>Pterygota</taxon>
        <taxon>Neoptera</taxon>
        <taxon>Endopterygota</taxon>
        <taxon>Diptera</taxon>
        <taxon>Brachycera</taxon>
        <taxon>Muscomorpha</taxon>
        <taxon>Tephritoidea</taxon>
        <taxon>Tephritidae</taxon>
        <taxon>Bactrocera</taxon>
        <taxon>Bactrocera</taxon>
    </lineage>
</organism>
<evidence type="ECO:0000256" key="7">
    <source>
        <dbReference type="ARBA" id="ARBA00023180"/>
    </source>
</evidence>
<dbReference type="GeneID" id="108971722"/>
<comment type="similarity">
    <text evidence="2">Belongs to the CD36 family.</text>
</comment>
<keyword evidence="6 9" id="KW-0472">Membrane</keyword>
<reference evidence="10" key="1">
    <citation type="submission" date="2015-06" db="EMBL/GenBank/DDBJ databases">
        <authorList>
            <person name="Hoefler B.C."/>
            <person name="Straight P.D."/>
        </authorList>
    </citation>
    <scope>NUCLEOTIDE SEQUENCE</scope>
</reference>
<evidence type="ECO:0000256" key="3">
    <source>
        <dbReference type="ARBA" id="ARBA00022475"/>
    </source>
</evidence>
<evidence type="ECO:0000313" key="10">
    <source>
        <dbReference type="EMBL" id="JAI26714.1"/>
    </source>
</evidence>
<dbReference type="GO" id="GO:0005886">
    <property type="term" value="C:plasma membrane"/>
    <property type="evidence" value="ECO:0007669"/>
    <property type="project" value="UniProtKB-SubCell"/>
</dbReference>
<evidence type="ECO:0000256" key="8">
    <source>
        <dbReference type="SAM" id="MobiDB-lite"/>
    </source>
</evidence>
<dbReference type="AlphaFoldDB" id="A0A0K8UJ79"/>
<name>A0A0K8UJ79_BACLA</name>
<evidence type="ECO:0000256" key="5">
    <source>
        <dbReference type="ARBA" id="ARBA00022989"/>
    </source>
</evidence>
<dbReference type="PANTHER" id="PTHR11923:SF50">
    <property type="entry name" value="GH19047P"/>
    <property type="match status" value="1"/>
</dbReference>
<feature type="region of interest" description="Disordered" evidence="8">
    <location>
        <begin position="26"/>
        <end position="47"/>
    </location>
</feature>
<evidence type="ECO:0000256" key="6">
    <source>
        <dbReference type="ARBA" id="ARBA00023136"/>
    </source>
</evidence>
<keyword evidence="5 9" id="KW-1133">Transmembrane helix</keyword>
<accession>A0A0K8UJ79</accession>
<feature type="transmembrane region" description="Helical" evidence="9">
    <location>
        <begin position="79"/>
        <end position="101"/>
    </location>
</feature>
<dbReference type="EMBL" id="GDHF01025600">
    <property type="protein sequence ID" value="JAI26714.1"/>
    <property type="molecule type" value="Transcribed_RNA"/>
</dbReference>
<dbReference type="PANTHER" id="PTHR11923">
    <property type="entry name" value="SCAVENGER RECEPTOR CLASS B TYPE-1 SR-B1"/>
    <property type="match status" value="1"/>
</dbReference>